<name>A0A6A1VE37_9ROSI</name>
<feature type="compositionally biased region" description="Basic residues" evidence="1">
    <location>
        <begin position="116"/>
        <end position="128"/>
    </location>
</feature>
<feature type="compositionally biased region" description="Basic and acidic residues" evidence="1">
    <location>
        <begin position="106"/>
        <end position="115"/>
    </location>
</feature>
<feature type="region of interest" description="Disordered" evidence="1">
    <location>
        <begin position="98"/>
        <end position="161"/>
    </location>
</feature>
<evidence type="ECO:0000256" key="1">
    <source>
        <dbReference type="SAM" id="MobiDB-lite"/>
    </source>
</evidence>
<dbReference type="AlphaFoldDB" id="A0A6A1VE37"/>
<proteinExistence type="predicted"/>
<evidence type="ECO:0000313" key="2">
    <source>
        <dbReference type="EMBL" id="KAB1210087.1"/>
    </source>
</evidence>
<dbReference type="EMBL" id="RXIC02000024">
    <property type="protein sequence ID" value="KAB1210087.1"/>
    <property type="molecule type" value="Genomic_DNA"/>
</dbReference>
<reference evidence="2 3" key="1">
    <citation type="journal article" date="2019" name="Plant Biotechnol. J.">
        <title>The red bayberry genome and genetic basis of sex determination.</title>
        <authorList>
            <person name="Jia H.M."/>
            <person name="Jia H.J."/>
            <person name="Cai Q.L."/>
            <person name="Wang Y."/>
            <person name="Zhao H.B."/>
            <person name="Yang W.F."/>
            <person name="Wang G.Y."/>
            <person name="Li Y.H."/>
            <person name="Zhan D.L."/>
            <person name="Shen Y.T."/>
            <person name="Niu Q.F."/>
            <person name="Chang L."/>
            <person name="Qiu J."/>
            <person name="Zhao L."/>
            <person name="Xie H.B."/>
            <person name="Fu W.Y."/>
            <person name="Jin J."/>
            <person name="Li X.W."/>
            <person name="Jiao Y."/>
            <person name="Zhou C.C."/>
            <person name="Tu T."/>
            <person name="Chai C.Y."/>
            <person name="Gao J.L."/>
            <person name="Fan L.J."/>
            <person name="van de Weg E."/>
            <person name="Wang J.Y."/>
            <person name="Gao Z.S."/>
        </authorList>
    </citation>
    <scope>NUCLEOTIDE SEQUENCE [LARGE SCALE GENOMIC DNA]</scope>
    <source>
        <tissue evidence="2">Leaves</tissue>
    </source>
</reference>
<keyword evidence="3" id="KW-1185">Reference proteome</keyword>
<sequence>MELAFTKPSFSIGLQRIALSVQHSVQVSASGVSETQFIGTRVLKTIPLDMGIAQSDGAELANVPLEDVATSFLGANRTTNHLIGGEFMKVSDVEKRKILRSSSRIDNGDRSERGRDRYRKHTRGRKTPNHGNSAHNPKEMPLPGSDHSGGFDPGSPSPELSLLALLAKDSLSKKRS</sequence>
<organism evidence="2 3">
    <name type="scientific">Morella rubra</name>
    <name type="common">Chinese bayberry</name>
    <dbReference type="NCBI Taxonomy" id="262757"/>
    <lineage>
        <taxon>Eukaryota</taxon>
        <taxon>Viridiplantae</taxon>
        <taxon>Streptophyta</taxon>
        <taxon>Embryophyta</taxon>
        <taxon>Tracheophyta</taxon>
        <taxon>Spermatophyta</taxon>
        <taxon>Magnoliopsida</taxon>
        <taxon>eudicotyledons</taxon>
        <taxon>Gunneridae</taxon>
        <taxon>Pentapetalae</taxon>
        <taxon>rosids</taxon>
        <taxon>fabids</taxon>
        <taxon>Fagales</taxon>
        <taxon>Myricaceae</taxon>
        <taxon>Morella</taxon>
    </lineage>
</organism>
<comment type="caution">
    <text evidence="2">The sequence shown here is derived from an EMBL/GenBank/DDBJ whole genome shotgun (WGS) entry which is preliminary data.</text>
</comment>
<protein>
    <submittedName>
        <fullName evidence="2">Uncharacterized protein</fullName>
    </submittedName>
</protein>
<dbReference type="Proteomes" id="UP000516437">
    <property type="component" value="Chromosome 6"/>
</dbReference>
<gene>
    <name evidence="2" type="ORF">CJ030_MR6G011337</name>
</gene>
<evidence type="ECO:0000313" key="3">
    <source>
        <dbReference type="Proteomes" id="UP000516437"/>
    </source>
</evidence>
<accession>A0A6A1VE37</accession>